<reference evidence="3 4" key="1">
    <citation type="journal article" name="Sci. Rep.">
        <title>Telomere-to-telomere assembled and centromere annotated genomes of the two main subspecies of the button mushroom Agaricus bisporus reveal especially polymorphic chromosome ends.</title>
        <authorList>
            <person name="Sonnenberg A.S.M."/>
            <person name="Sedaghat-Telgerd N."/>
            <person name="Lavrijssen B."/>
            <person name="Ohm R.A."/>
            <person name="Hendrickx P.M."/>
            <person name="Scholtmeijer K."/>
            <person name="Baars J.J.P."/>
            <person name="van Peer A."/>
        </authorList>
    </citation>
    <scope>NUCLEOTIDE SEQUENCE [LARGE SCALE GENOMIC DNA]</scope>
    <source>
        <strain evidence="3 4">H119_p4</strain>
    </source>
</reference>
<organism evidence="3 4">
    <name type="scientific">Agaricus bisporus var. burnettii</name>
    <dbReference type="NCBI Taxonomy" id="192524"/>
    <lineage>
        <taxon>Eukaryota</taxon>
        <taxon>Fungi</taxon>
        <taxon>Dikarya</taxon>
        <taxon>Basidiomycota</taxon>
        <taxon>Agaricomycotina</taxon>
        <taxon>Agaricomycetes</taxon>
        <taxon>Agaricomycetidae</taxon>
        <taxon>Agaricales</taxon>
        <taxon>Agaricineae</taxon>
        <taxon>Agaricaceae</taxon>
        <taxon>Agaricus</taxon>
    </lineage>
</organism>
<evidence type="ECO:0000313" key="4">
    <source>
        <dbReference type="Proteomes" id="UP000629468"/>
    </source>
</evidence>
<evidence type="ECO:0000313" key="3">
    <source>
        <dbReference type="EMBL" id="KAF7773155.1"/>
    </source>
</evidence>
<name>A0A8H7KG17_AGABI</name>
<accession>A0A8H7KG17</accession>
<protein>
    <recommendedName>
        <fullName evidence="5">Extracellular mutant protein 11 C-terminal domain-containing protein</fullName>
    </recommendedName>
</protein>
<feature type="compositionally biased region" description="Basic and acidic residues" evidence="2">
    <location>
        <begin position="256"/>
        <end position="270"/>
    </location>
</feature>
<feature type="compositionally biased region" description="Polar residues" evidence="2">
    <location>
        <begin position="183"/>
        <end position="210"/>
    </location>
</feature>
<feature type="compositionally biased region" description="Polar residues" evidence="2">
    <location>
        <begin position="229"/>
        <end position="248"/>
    </location>
</feature>
<feature type="compositionally biased region" description="Polar residues" evidence="2">
    <location>
        <begin position="122"/>
        <end position="133"/>
    </location>
</feature>
<gene>
    <name evidence="3" type="ORF">Agabi119p4_5322</name>
</gene>
<evidence type="ECO:0008006" key="5">
    <source>
        <dbReference type="Google" id="ProtNLM"/>
    </source>
</evidence>
<feature type="compositionally biased region" description="Polar residues" evidence="2">
    <location>
        <begin position="15"/>
        <end position="29"/>
    </location>
</feature>
<comment type="caution">
    <text evidence="3">The sequence shown here is derived from an EMBL/GenBank/DDBJ whole genome shotgun (WGS) entry which is preliminary data.</text>
</comment>
<feature type="region of interest" description="Disordered" evidence="2">
    <location>
        <begin position="229"/>
        <end position="306"/>
    </location>
</feature>
<feature type="coiled-coil region" evidence="1">
    <location>
        <begin position="344"/>
        <end position="389"/>
    </location>
</feature>
<feature type="region of interest" description="Disordered" evidence="2">
    <location>
        <begin position="1"/>
        <end position="50"/>
    </location>
</feature>
<sequence>MSARMPFLPLGGAQPKSSATAGSGNTPSFIANAAHPLNRGSGQSDAASLGNNPLPLAGLIGQRTLSHGVSAASKNSSGLDIVRPLTTAPGRHDSPQNHLASNQQTGEKEFDRIVSPTPLRASHQNSPLLTSPTEKFKTPLRPSHFDDTFGASMDFSTGFLGFSNAHIPTDIHQRGPPVHQLPSPDSSDQSGASADHFQTNSTASFRTSTPHMRGSETEFIRAHRVFPQNNYSSRQQRNRHPVQQQVEVSMSRKRSREMYELDNRDQDQPGKRQKFVQQPQIRRDVERSVADSTPVDDVQHSSGSDVSSHQCVLDKLFSFKVEPFLQSRMEHFNDRVRFWQEASEEEWEEGLQELKERFDKMLQQTQDYMKRKQKMVATLEDRIKQHQELLGDREKALMVAKENMLAASQNMLAR</sequence>
<feature type="region of interest" description="Disordered" evidence="2">
    <location>
        <begin position="167"/>
        <end position="215"/>
    </location>
</feature>
<keyword evidence="1" id="KW-0175">Coiled coil</keyword>
<dbReference type="EMBL" id="JABXXO010000007">
    <property type="protein sequence ID" value="KAF7773155.1"/>
    <property type="molecule type" value="Genomic_DNA"/>
</dbReference>
<feature type="compositionally biased region" description="Polar residues" evidence="2">
    <location>
        <begin position="96"/>
        <end position="105"/>
    </location>
</feature>
<evidence type="ECO:0000256" key="2">
    <source>
        <dbReference type="SAM" id="MobiDB-lite"/>
    </source>
</evidence>
<feature type="region of interest" description="Disordered" evidence="2">
    <location>
        <begin position="84"/>
        <end position="142"/>
    </location>
</feature>
<proteinExistence type="predicted"/>
<dbReference type="Proteomes" id="UP000629468">
    <property type="component" value="Unassembled WGS sequence"/>
</dbReference>
<dbReference type="AlphaFoldDB" id="A0A8H7KG17"/>
<feature type="compositionally biased region" description="Polar residues" evidence="2">
    <location>
        <begin position="40"/>
        <end position="50"/>
    </location>
</feature>
<evidence type="ECO:0000256" key="1">
    <source>
        <dbReference type="SAM" id="Coils"/>
    </source>
</evidence>